<reference evidence="11" key="1">
    <citation type="submission" date="2018-06" db="EMBL/GenBank/DDBJ databases">
        <title>Unravelling the birch virome: identification of a novel carlavirus in declining birches.</title>
        <authorList>
            <person name="Rumbou A."/>
            <person name="Candresse T."/>
            <person name="Marais A."/>
            <person name="von Bargen S."/>
            <person name="Buettner C."/>
        </authorList>
    </citation>
    <scope>NUCLEOTIDE SEQUENCE</scope>
    <source>
        <strain evidence="11">BpenGer407526_5M</strain>
    </source>
</reference>
<evidence type="ECO:0000256" key="5">
    <source>
        <dbReference type="ARBA" id="ARBA00022632"/>
    </source>
</evidence>
<keyword evidence="12" id="KW-1185">Reference proteome</keyword>
<organism evidence="11 12">
    <name type="scientific">Birch carlavirus</name>
    <dbReference type="NCBI Taxonomy" id="2248769"/>
    <lineage>
        <taxon>Viruses</taxon>
        <taxon>Riboviria</taxon>
        <taxon>Orthornavirae</taxon>
        <taxon>Kitrinoviricota</taxon>
        <taxon>Alsuviricetes</taxon>
        <taxon>Tymovirales</taxon>
        <taxon>Betaflexiviridae</taxon>
        <taxon>Quinvirinae</taxon>
        <taxon>Carlavirus</taxon>
        <taxon>Carlavirus betulae</taxon>
        <taxon>Carlavirus BiCV</taxon>
    </lineage>
</organism>
<dbReference type="Proteomes" id="UP000830648">
    <property type="component" value="Segment"/>
</dbReference>
<keyword evidence="10" id="KW-0899">Viral immunoevasion</keyword>
<evidence type="ECO:0000256" key="6">
    <source>
        <dbReference type="ARBA" id="ARBA00022723"/>
    </source>
</evidence>
<sequence>MKSADVPRFFMLLRAFECLTATTSVDYVDLCAKIIGLSAPPGPVDGNGKSTYAKRRRAKKIGRCYRCFRVDPKFYYTTRCDGVSCVPGIKSNYEVQCYIRLGKRRTIELFEARELVIRSQVILKELELDIKPK</sequence>
<evidence type="ECO:0000256" key="9">
    <source>
        <dbReference type="ARBA" id="ARBA00023125"/>
    </source>
</evidence>
<evidence type="ECO:0000256" key="8">
    <source>
        <dbReference type="ARBA" id="ARBA00022833"/>
    </source>
</evidence>
<comment type="similarity">
    <text evidence="1">Belongs to the carlaviruses nucleic acid-binding protein family.</text>
</comment>
<name>A0AAE5YGG1_9VIRU</name>
<keyword evidence="8" id="KW-0862">Zinc</keyword>
<keyword evidence="6" id="KW-0479">Metal-binding</keyword>
<keyword evidence="9" id="KW-0238">DNA-binding</keyword>
<keyword evidence="5" id="KW-1090">Inhibition of host innate immune response by virus</keyword>
<keyword evidence="7" id="KW-0863">Zinc-finger</keyword>
<evidence type="ECO:0000256" key="4">
    <source>
        <dbReference type="ARBA" id="ARBA00022581"/>
    </source>
</evidence>
<keyword evidence="3" id="KW-0941">Suppressor of RNA silencing</keyword>
<dbReference type="EMBL" id="MH536506">
    <property type="protein sequence ID" value="QBJ27543.1"/>
    <property type="molecule type" value="Genomic_RNA"/>
</dbReference>
<evidence type="ECO:0000313" key="11">
    <source>
        <dbReference type="EMBL" id="QBJ27543.1"/>
    </source>
</evidence>
<evidence type="ECO:0000256" key="10">
    <source>
        <dbReference type="ARBA" id="ARBA00023280"/>
    </source>
</evidence>
<dbReference type="GO" id="GO:0052170">
    <property type="term" value="P:symbiont-mediated suppression of host innate immune response"/>
    <property type="evidence" value="ECO:0007669"/>
    <property type="project" value="UniProtKB-KW"/>
</dbReference>
<accession>A0AAE5YGG1</accession>
<evidence type="ECO:0000256" key="1">
    <source>
        <dbReference type="ARBA" id="ARBA00006158"/>
    </source>
</evidence>
<evidence type="ECO:0000256" key="7">
    <source>
        <dbReference type="ARBA" id="ARBA00022771"/>
    </source>
</evidence>
<dbReference type="GO" id="GO:0003677">
    <property type="term" value="F:DNA binding"/>
    <property type="evidence" value="ECO:0007669"/>
    <property type="project" value="UniProtKB-KW"/>
</dbReference>
<gene>
    <name evidence="11" type="ORF">DQF99_0030</name>
</gene>
<evidence type="ECO:0000256" key="2">
    <source>
        <dbReference type="ARBA" id="ARBA00017202"/>
    </source>
</evidence>
<dbReference type="Pfam" id="PF01623">
    <property type="entry name" value="Carla_C4"/>
    <property type="match status" value="1"/>
</dbReference>
<dbReference type="GO" id="GO:0008270">
    <property type="term" value="F:zinc ion binding"/>
    <property type="evidence" value="ECO:0007669"/>
    <property type="project" value="UniProtKB-KW"/>
</dbReference>
<dbReference type="InterPro" id="IPR002568">
    <property type="entry name" value="Carla-bd"/>
</dbReference>
<evidence type="ECO:0000313" key="12">
    <source>
        <dbReference type="Proteomes" id="UP000830648"/>
    </source>
</evidence>
<protein>
    <recommendedName>
        <fullName evidence="2">RNA silencing suppressor</fullName>
    </recommendedName>
</protein>
<proteinExistence type="inferred from homology"/>
<keyword evidence="4" id="KW-0945">Host-virus interaction</keyword>
<evidence type="ECO:0000256" key="3">
    <source>
        <dbReference type="ARBA" id="ARBA00022463"/>
    </source>
</evidence>
<dbReference type="GO" id="GO:0006355">
    <property type="term" value="P:regulation of DNA-templated transcription"/>
    <property type="evidence" value="ECO:0007669"/>
    <property type="project" value="InterPro"/>
</dbReference>